<dbReference type="Proteomes" id="UP000324517">
    <property type="component" value="Unassembled WGS sequence"/>
</dbReference>
<feature type="region of interest" description="Disordered" evidence="1">
    <location>
        <begin position="39"/>
        <end position="61"/>
    </location>
</feature>
<evidence type="ECO:0000313" key="2">
    <source>
        <dbReference type="EMBL" id="TYS65910.1"/>
    </source>
</evidence>
<gene>
    <name evidence="2" type="ORF">FZC75_20245</name>
</gene>
<comment type="caution">
    <text evidence="2">The sequence shown here is derived from an EMBL/GenBank/DDBJ whole genome shotgun (WGS) entry which is preliminary data.</text>
</comment>
<organism evidence="2 3">
    <name type="scientific">Sutcliffiella horikoshii</name>
    <dbReference type="NCBI Taxonomy" id="79883"/>
    <lineage>
        <taxon>Bacteria</taxon>
        <taxon>Bacillati</taxon>
        <taxon>Bacillota</taxon>
        <taxon>Bacilli</taxon>
        <taxon>Bacillales</taxon>
        <taxon>Bacillaceae</taxon>
        <taxon>Sutcliffiella</taxon>
    </lineage>
</organism>
<proteinExistence type="predicted"/>
<dbReference type="EMBL" id="VTET01000015">
    <property type="protein sequence ID" value="TYS65910.1"/>
    <property type="molecule type" value="Genomic_DNA"/>
</dbReference>
<accession>A0A5D4SRD8</accession>
<evidence type="ECO:0000313" key="3">
    <source>
        <dbReference type="Proteomes" id="UP000324517"/>
    </source>
</evidence>
<name>A0A5D4SRD8_9BACI</name>
<evidence type="ECO:0000256" key="1">
    <source>
        <dbReference type="SAM" id="MobiDB-lite"/>
    </source>
</evidence>
<protein>
    <submittedName>
        <fullName evidence="2">Uncharacterized protein</fullName>
    </submittedName>
</protein>
<reference evidence="2 3" key="1">
    <citation type="submission" date="2019-08" db="EMBL/GenBank/DDBJ databases">
        <title>Bacillus genomes from the desert of Cuatro Cienegas, Coahuila.</title>
        <authorList>
            <person name="Olmedo-Alvarez G."/>
        </authorList>
    </citation>
    <scope>NUCLEOTIDE SEQUENCE [LARGE SCALE GENOMIC DNA]</scope>
    <source>
        <strain evidence="2 3">CH98b_3T</strain>
    </source>
</reference>
<dbReference type="AlphaFoldDB" id="A0A5D4SRD8"/>
<sequence>MNKSTVSESFTAVDWSTGRRLLENATHFLRAKYRCRSLPCPEGDSGSLRPPSVVRRLKQRP</sequence>